<dbReference type="EMBL" id="CP016441">
    <property type="protein sequence ID" value="ANY18520.1"/>
    <property type="molecule type" value="Genomic_DNA"/>
</dbReference>
<evidence type="ECO:0000313" key="2">
    <source>
        <dbReference type="EMBL" id="CUJ13613.1"/>
    </source>
</evidence>
<organism evidence="2 3">
    <name type="scientific">Bordetella pseudohinzii</name>
    <dbReference type="NCBI Taxonomy" id="1331258"/>
    <lineage>
        <taxon>Bacteria</taxon>
        <taxon>Pseudomonadati</taxon>
        <taxon>Pseudomonadota</taxon>
        <taxon>Betaproteobacteria</taxon>
        <taxon>Burkholderiales</taxon>
        <taxon>Alcaligenaceae</taxon>
        <taxon>Bordetella</taxon>
    </lineage>
</organism>
<name>A0A0J6EUF6_9BORD</name>
<evidence type="ECO:0000313" key="3">
    <source>
        <dbReference type="Proteomes" id="UP000053096"/>
    </source>
</evidence>
<proteinExistence type="predicted"/>
<dbReference type="AlphaFoldDB" id="A0A0J6EUF6"/>
<accession>A0A0M7HUZ0</accession>
<protein>
    <submittedName>
        <fullName evidence="2">Uncharacterized protein</fullName>
    </submittedName>
</protein>
<dbReference type="Proteomes" id="UP000053096">
    <property type="component" value="Unassembled WGS sequence"/>
</dbReference>
<geneLocation type="plasmid" evidence="1 4">
    <name>unnamed1</name>
</geneLocation>
<gene>
    <name evidence="1" type="ORF">BBN53_21085</name>
    <name evidence="2" type="ORF">ERS370011_03943</name>
</gene>
<evidence type="ECO:0000313" key="1">
    <source>
        <dbReference type="EMBL" id="ANY18520.1"/>
    </source>
</evidence>
<accession>A0A0J6EUF6</accession>
<reference evidence="2 3" key="1">
    <citation type="submission" date="2015-09" db="EMBL/GenBank/DDBJ databases">
        <authorList>
            <person name="Jackson K.R."/>
            <person name="Lunt B.L."/>
            <person name="Fisher J.N.B."/>
            <person name="Gardner A.V."/>
            <person name="Bailey M.E."/>
            <person name="Deus L.M."/>
            <person name="Earl A.S."/>
            <person name="Gibby P.D."/>
            <person name="Hartmann K.A."/>
            <person name="Liu J.E."/>
            <person name="Manci A.M."/>
            <person name="Nielsen D.A."/>
            <person name="Solomon M.B."/>
            <person name="Breakwell D.P."/>
            <person name="Burnett S.H."/>
            <person name="Grose J.H."/>
        </authorList>
    </citation>
    <scope>NUCLEOTIDE SEQUENCE [LARGE SCALE GENOMIC DNA]</scope>
    <source>
        <strain evidence="2 3">2789STDY5608636</strain>
    </source>
</reference>
<dbReference type="KEGG" id="bpdz:BBN53_21085"/>
<reference evidence="1 4" key="2">
    <citation type="submission" date="2016-07" db="EMBL/GenBank/DDBJ databases">
        <title>Complete genome sequences of Bordetella pseudohinzii.</title>
        <authorList>
            <person name="Spilker T."/>
            <person name="Darrah R."/>
            <person name="LiPuma J.J."/>
        </authorList>
    </citation>
    <scope>NUCLEOTIDE SEQUENCE [LARGE SCALE GENOMIC DNA]</scope>
    <source>
        <strain evidence="1 4">HI4681</strain>
        <plasmid evidence="1 4">unnamed1</plasmid>
    </source>
</reference>
<keyword evidence="4" id="KW-1185">Reference proteome</keyword>
<sequence>MTTSAPRAGQPEISQIKSTPAYLLHTNDGRQIPFLIALLLFDQQRRPTLTPAVVCAINRTIDLTGREGLVTRTVLVGESIEQVIQTTVLQALAIPGAILLYRCQSAVVAENLMGHLLSAHHITLLKDSKEAL</sequence>
<dbReference type="OrthoDB" id="6888102at2"/>
<dbReference type="EMBL" id="CYTV01000017">
    <property type="protein sequence ID" value="CUJ13613.1"/>
    <property type="molecule type" value="Genomic_DNA"/>
</dbReference>
<keyword evidence="1" id="KW-0614">Plasmid</keyword>
<dbReference type="Proteomes" id="UP000092950">
    <property type="component" value="Plasmid unnamed1"/>
</dbReference>
<evidence type="ECO:0000313" key="4">
    <source>
        <dbReference type="Proteomes" id="UP000092950"/>
    </source>
</evidence>
<dbReference type="RefSeq" id="WP_048026662.1">
    <property type="nucleotide sequence ID" value="NZ_CAJGUP010000012.1"/>
</dbReference>